<dbReference type="Gene3D" id="3.30.950.30">
    <property type="entry name" value="Schlafen, AAA domain"/>
    <property type="match status" value="1"/>
</dbReference>
<gene>
    <name evidence="2" type="ORF">A2042_05740</name>
</gene>
<organism evidence="2 3">
    <name type="scientific">Candidatus Schekmanbacteria bacterium GWA2_38_11</name>
    <dbReference type="NCBI Taxonomy" id="1817876"/>
    <lineage>
        <taxon>Bacteria</taxon>
        <taxon>Candidatus Schekmaniibacteriota</taxon>
    </lineage>
</organism>
<dbReference type="AlphaFoldDB" id="A0A1F7RI85"/>
<dbReference type="PANTHER" id="PTHR30595:SF6">
    <property type="entry name" value="SCHLAFEN ALBA-2 DOMAIN-CONTAINING PROTEIN"/>
    <property type="match status" value="1"/>
</dbReference>
<dbReference type="Gene3D" id="3.30.565.60">
    <property type="match status" value="1"/>
</dbReference>
<reference evidence="2 3" key="1">
    <citation type="journal article" date="2016" name="Nat. Commun.">
        <title>Thousands of microbial genomes shed light on interconnected biogeochemical processes in an aquifer system.</title>
        <authorList>
            <person name="Anantharaman K."/>
            <person name="Brown C.T."/>
            <person name="Hug L.A."/>
            <person name="Sharon I."/>
            <person name="Castelle C.J."/>
            <person name="Probst A.J."/>
            <person name="Thomas B.C."/>
            <person name="Singh A."/>
            <person name="Wilkins M.J."/>
            <person name="Karaoz U."/>
            <person name="Brodie E.L."/>
            <person name="Williams K.H."/>
            <person name="Hubbard S.S."/>
            <person name="Banfield J.F."/>
        </authorList>
    </citation>
    <scope>NUCLEOTIDE SEQUENCE [LARGE SCALE GENOMIC DNA]</scope>
</reference>
<proteinExistence type="predicted"/>
<evidence type="ECO:0000259" key="1">
    <source>
        <dbReference type="Pfam" id="PF04326"/>
    </source>
</evidence>
<dbReference type="Pfam" id="PF13749">
    <property type="entry name" value="HATPase_c_4"/>
    <property type="match status" value="1"/>
</dbReference>
<dbReference type="InterPro" id="IPR038461">
    <property type="entry name" value="Schlafen_AlbA_2_dom_sf"/>
</dbReference>
<accession>A0A1F7RI85</accession>
<dbReference type="InterPro" id="IPR007421">
    <property type="entry name" value="Schlafen_AlbA_2_dom"/>
</dbReference>
<dbReference type="Proteomes" id="UP000178526">
    <property type="component" value="Unassembled WGS sequence"/>
</dbReference>
<sequence length="475" mass="54764">MNEQQIKEKLEFALQINSELPELELKTASNNVPKDIWRSISAMSHRRGGGAIIFGVKQDVAQQKLEVVGCNDIDRMQQKLIEYFNDKMSYVLRPKYYIIRYTQDKNLLAVYTPECPHEYKPCYYKPVGLPHGAYIREGHTNRPLTDNEFRTYVALSKQFQFDLSEAPNAKLEDLLEEKIIFLLQKKEEELKRGAIVKIDNELLQNIGVVGEFHEVKKPTIAGFLIFAKTLPYEKYPYERYVIRCVKFSGNDSASSIIDKLDVVGTLDQQIDGAYKFILRNIRKTAHISGTKRYERYEYPEQAIRELVANAVIHRDYKITETFTQIHIFKDRLEIANPGSLPPGVTVDNIKDAQFSRNAIIAGRLKDLDYLEEYGRGIDIVLSKMEEWGLAYPLFRNSVNSFQSILLGQKFKDLNIRQAKIIDHLLIKGQLTIRDCLKILKDVPRVTVNSDLRELKELEVIAQKGASVNTYYTIAI</sequence>
<evidence type="ECO:0000313" key="2">
    <source>
        <dbReference type="EMBL" id="OGL41243.1"/>
    </source>
</evidence>
<dbReference type="InterPro" id="IPR038475">
    <property type="entry name" value="RecG_C_sf"/>
</dbReference>
<name>A0A1F7RI85_9BACT</name>
<dbReference type="EMBL" id="MGDB01000074">
    <property type="protein sequence ID" value="OGL41243.1"/>
    <property type="molecule type" value="Genomic_DNA"/>
</dbReference>
<protein>
    <recommendedName>
        <fullName evidence="1">Schlafen AlbA-2 domain-containing protein</fullName>
    </recommendedName>
</protein>
<dbReference type="Pfam" id="PF04326">
    <property type="entry name" value="SLFN_AlbA_2"/>
    <property type="match status" value="1"/>
</dbReference>
<evidence type="ECO:0000313" key="3">
    <source>
        <dbReference type="Proteomes" id="UP000178526"/>
    </source>
</evidence>
<feature type="domain" description="Schlafen AlbA-2" evidence="1">
    <location>
        <begin position="22"/>
        <end position="144"/>
    </location>
</feature>
<comment type="caution">
    <text evidence="2">The sequence shown here is derived from an EMBL/GenBank/DDBJ whole genome shotgun (WGS) entry which is preliminary data.</text>
</comment>
<dbReference type="PANTHER" id="PTHR30595">
    <property type="entry name" value="GLPR-RELATED TRANSCRIPTIONAL REPRESSOR"/>
    <property type="match status" value="1"/>
</dbReference>